<evidence type="ECO:0000313" key="2">
    <source>
        <dbReference type="EMBL" id="OEL19553.1"/>
    </source>
</evidence>
<dbReference type="Gene3D" id="1.25.40.10">
    <property type="entry name" value="Tetratricopeptide repeat domain"/>
    <property type="match status" value="1"/>
</dbReference>
<accession>A0A1E5V311</accession>
<dbReference type="AlphaFoldDB" id="A0A1E5V311"/>
<dbReference type="InterPro" id="IPR002110">
    <property type="entry name" value="Ankyrin_rpt"/>
</dbReference>
<feature type="repeat" description="ANK" evidence="1">
    <location>
        <begin position="24"/>
        <end position="56"/>
    </location>
</feature>
<sequence>MVMLKCRRCDGKISEAGADVNGMGNITPFIAAASGGLTECMKCLLKAGADPNVPDEFGRMPIEFAAICGSREDVEILFPLTFRIPSVHDWNVDGIILRACLLPGQKAMGLDNDDATLYSNRSFCFLQIGDGDKAFADAYTCKMNRPDWPKSWYRLGAALMLLKDYDAFLDGFKIDPGSADIENALRIKTFFKQFHGLGPESVTAQNHIYFPFKLPVNFQLVTSFN</sequence>
<dbReference type="InterPro" id="IPR036770">
    <property type="entry name" value="Ankyrin_rpt-contain_sf"/>
</dbReference>
<dbReference type="PANTHER" id="PTHR46224">
    <property type="entry name" value="ANKYRIN REPEAT FAMILY PROTEIN"/>
    <property type="match status" value="1"/>
</dbReference>
<dbReference type="PANTHER" id="PTHR46224:SF63">
    <property type="entry name" value="OS02G0493300 PROTEIN"/>
    <property type="match status" value="1"/>
</dbReference>
<keyword evidence="3" id="KW-1185">Reference proteome</keyword>
<dbReference type="Pfam" id="PF12796">
    <property type="entry name" value="Ank_2"/>
    <property type="match status" value="1"/>
</dbReference>
<dbReference type="Proteomes" id="UP000095767">
    <property type="component" value="Unassembled WGS sequence"/>
</dbReference>
<dbReference type="InterPro" id="IPR011990">
    <property type="entry name" value="TPR-like_helical_dom_sf"/>
</dbReference>
<keyword evidence="1" id="KW-0040">ANK repeat</keyword>
<organism evidence="2 3">
    <name type="scientific">Dichanthelium oligosanthes</name>
    <dbReference type="NCBI Taxonomy" id="888268"/>
    <lineage>
        <taxon>Eukaryota</taxon>
        <taxon>Viridiplantae</taxon>
        <taxon>Streptophyta</taxon>
        <taxon>Embryophyta</taxon>
        <taxon>Tracheophyta</taxon>
        <taxon>Spermatophyta</taxon>
        <taxon>Magnoliopsida</taxon>
        <taxon>Liliopsida</taxon>
        <taxon>Poales</taxon>
        <taxon>Poaceae</taxon>
        <taxon>PACMAD clade</taxon>
        <taxon>Panicoideae</taxon>
        <taxon>Panicodae</taxon>
        <taxon>Paniceae</taxon>
        <taxon>Dichantheliinae</taxon>
        <taxon>Dichanthelium</taxon>
    </lineage>
</organism>
<reference evidence="2 3" key="1">
    <citation type="submission" date="2016-09" db="EMBL/GenBank/DDBJ databases">
        <title>The draft genome of Dichanthelium oligosanthes: A C3 panicoid grass species.</title>
        <authorList>
            <person name="Studer A.J."/>
            <person name="Schnable J.C."/>
            <person name="Brutnell T.P."/>
        </authorList>
    </citation>
    <scope>NUCLEOTIDE SEQUENCE [LARGE SCALE GENOMIC DNA]</scope>
    <source>
        <strain evidence="3">cv. Kellogg 1175</strain>
        <tissue evidence="2">Leaf</tissue>
    </source>
</reference>
<evidence type="ECO:0000313" key="3">
    <source>
        <dbReference type="Proteomes" id="UP000095767"/>
    </source>
</evidence>
<dbReference type="STRING" id="888268.A0A1E5V311"/>
<dbReference type="OrthoDB" id="412869at2759"/>
<dbReference type="InterPro" id="IPR051616">
    <property type="entry name" value="Cul2-RING_E3_ligase_SR"/>
</dbReference>
<dbReference type="SUPFAM" id="SSF48403">
    <property type="entry name" value="Ankyrin repeat"/>
    <property type="match status" value="1"/>
</dbReference>
<dbReference type="SUPFAM" id="SSF48452">
    <property type="entry name" value="TPR-like"/>
    <property type="match status" value="1"/>
</dbReference>
<dbReference type="PROSITE" id="PS50088">
    <property type="entry name" value="ANK_REPEAT"/>
    <property type="match status" value="1"/>
</dbReference>
<protein>
    <submittedName>
        <fullName evidence="2">Uncharacterized protein</fullName>
    </submittedName>
</protein>
<dbReference type="SMART" id="SM00248">
    <property type="entry name" value="ANK"/>
    <property type="match status" value="1"/>
</dbReference>
<comment type="caution">
    <text evidence="2">The sequence shown here is derived from an EMBL/GenBank/DDBJ whole genome shotgun (WGS) entry which is preliminary data.</text>
</comment>
<dbReference type="Gene3D" id="1.25.40.20">
    <property type="entry name" value="Ankyrin repeat-containing domain"/>
    <property type="match status" value="1"/>
</dbReference>
<proteinExistence type="predicted"/>
<dbReference type="EMBL" id="LWDX02053234">
    <property type="protein sequence ID" value="OEL19553.1"/>
    <property type="molecule type" value="Genomic_DNA"/>
</dbReference>
<evidence type="ECO:0000256" key="1">
    <source>
        <dbReference type="PROSITE-ProRule" id="PRU00023"/>
    </source>
</evidence>
<name>A0A1E5V311_9POAL</name>
<gene>
    <name evidence="2" type="ORF">BAE44_0019429</name>
</gene>